<keyword evidence="2" id="KW-0677">Repeat</keyword>
<protein>
    <recommendedName>
        <fullName evidence="7">C2H2-type domain-containing protein</fullName>
    </recommendedName>
</protein>
<dbReference type="GO" id="GO:0008270">
    <property type="term" value="F:zinc ion binding"/>
    <property type="evidence" value="ECO:0007669"/>
    <property type="project" value="UniProtKB-KW"/>
</dbReference>
<sequence length="252" mass="27524">MELVHPIPSRFTSSRPHPISCPIPIHPVIGPQSMGSSSSTVFSPYFLHSSGAFAAMAQSPAPHYSMCKSFQDYHYLSPPSSPSWPQCPTPPSRADGSPSPLFTIVSQPSSLRRQILLPHSSGSSIQIPSPPSSISTATPSTSPIPPSAQTVLPCSGDNSRVDPRHLHHYSNIRFQGVYGASSPLDRIRVWRDPTGQRLYDCVCGKRIPNSSLHKVKRHAYRHAVSSYTCPTCGKVFAAHWSLNAHCRIHKSE</sequence>
<keyword evidence="3 5" id="KW-0863">Zinc-finger</keyword>
<dbReference type="InterPro" id="IPR013087">
    <property type="entry name" value="Znf_C2H2_type"/>
</dbReference>
<dbReference type="SMART" id="SM00355">
    <property type="entry name" value="ZnF_C2H2"/>
    <property type="match status" value="1"/>
</dbReference>
<dbReference type="EMBL" id="HACM01011079">
    <property type="protein sequence ID" value="CRZ11521.1"/>
    <property type="molecule type" value="Transcribed_RNA"/>
</dbReference>
<evidence type="ECO:0000256" key="6">
    <source>
        <dbReference type="SAM" id="MobiDB-lite"/>
    </source>
</evidence>
<evidence type="ECO:0000256" key="4">
    <source>
        <dbReference type="ARBA" id="ARBA00022833"/>
    </source>
</evidence>
<evidence type="ECO:0000256" key="2">
    <source>
        <dbReference type="ARBA" id="ARBA00022737"/>
    </source>
</evidence>
<dbReference type="FunFam" id="3.30.160.60:FF:000100">
    <property type="entry name" value="Zinc finger 45-like"/>
    <property type="match status" value="1"/>
</dbReference>
<name>A0A0H5RCP2_9EUKA</name>
<keyword evidence="1" id="KW-0479">Metal-binding</keyword>
<dbReference type="PROSITE" id="PS50157">
    <property type="entry name" value="ZINC_FINGER_C2H2_2"/>
    <property type="match status" value="1"/>
</dbReference>
<dbReference type="InterPro" id="IPR036236">
    <property type="entry name" value="Znf_C2H2_sf"/>
</dbReference>
<proteinExistence type="predicted"/>
<feature type="domain" description="C2H2-type" evidence="7">
    <location>
        <begin position="227"/>
        <end position="252"/>
    </location>
</feature>
<dbReference type="Gene3D" id="3.30.160.60">
    <property type="entry name" value="Classic Zinc Finger"/>
    <property type="match status" value="1"/>
</dbReference>
<keyword evidence="4" id="KW-0862">Zinc</keyword>
<feature type="compositionally biased region" description="Low complexity" evidence="6">
    <location>
        <begin position="120"/>
        <end position="141"/>
    </location>
</feature>
<evidence type="ECO:0000259" key="7">
    <source>
        <dbReference type="PROSITE" id="PS50157"/>
    </source>
</evidence>
<evidence type="ECO:0000256" key="5">
    <source>
        <dbReference type="PROSITE-ProRule" id="PRU00042"/>
    </source>
</evidence>
<evidence type="ECO:0000256" key="1">
    <source>
        <dbReference type="ARBA" id="ARBA00022723"/>
    </source>
</evidence>
<reference evidence="8" key="1">
    <citation type="submission" date="2015-04" db="EMBL/GenBank/DDBJ databases">
        <title>The genome sequence of the plant pathogenic Rhizarian Plasmodiophora brassicae reveals insights in its biotrophic life cycle and the origin of chitin synthesis.</title>
        <authorList>
            <person name="Schwelm A."/>
            <person name="Fogelqvist J."/>
            <person name="Knaust A."/>
            <person name="Julke S."/>
            <person name="Lilja T."/>
            <person name="Dhandapani V."/>
            <person name="Bonilla-Rosso G."/>
            <person name="Karlsson M."/>
            <person name="Shevchenko A."/>
            <person name="Choi S.R."/>
            <person name="Kim H.G."/>
            <person name="Park J.Y."/>
            <person name="Lim Y.P."/>
            <person name="Ludwig-Muller J."/>
            <person name="Dixelius C."/>
        </authorList>
    </citation>
    <scope>NUCLEOTIDE SEQUENCE</scope>
    <source>
        <tissue evidence="8">Potato root galls</tissue>
    </source>
</reference>
<dbReference type="PROSITE" id="PS00028">
    <property type="entry name" value="ZINC_FINGER_C2H2_1"/>
    <property type="match status" value="1"/>
</dbReference>
<dbReference type="SUPFAM" id="SSF57667">
    <property type="entry name" value="beta-beta-alpha zinc fingers"/>
    <property type="match status" value="1"/>
</dbReference>
<accession>A0A0H5RCP2</accession>
<evidence type="ECO:0000256" key="3">
    <source>
        <dbReference type="ARBA" id="ARBA00022771"/>
    </source>
</evidence>
<evidence type="ECO:0000313" key="8">
    <source>
        <dbReference type="EMBL" id="CRZ11521.1"/>
    </source>
</evidence>
<feature type="region of interest" description="Disordered" evidence="6">
    <location>
        <begin position="120"/>
        <end position="148"/>
    </location>
</feature>
<dbReference type="AlphaFoldDB" id="A0A0H5RCP2"/>
<organism evidence="8">
    <name type="scientific">Spongospora subterranea</name>
    <dbReference type="NCBI Taxonomy" id="70186"/>
    <lineage>
        <taxon>Eukaryota</taxon>
        <taxon>Sar</taxon>
        <taxon>Rhizaria</taxon>
        <taxon>Endomyxa</taxon>
        <taxon>Phytomyxea</taxon>
        <taxon>Plasmodiophorida</taxon>
        <taxon>Plasmodiophoridae</taxon>
        <taxon>Spongospora</taxon>
    </lineage>
</organism>